<feature type="domain" description="LIM zinc-binding" evidence="13">
    <location>
        <begin position="81"/>
        <end position="142"/>
    </location>
</feature>
<accession>A0A226EGF1</accession>
<keyword evidence="2 10" id="KW-0479">Metal-binding</keyword>
<dbReference type="PROSITE" id="PS50023">
    <property type="entry name" value="LIM_DOMAIN_2"/>
    <property type="match status" value="2"/>
</dbReference>
<feature type="compositionally biased region" description="Basic residues" evidence="12">
    <location>
        <begin position="385"/>
        <end position="396"/>
    </location>
</feature>
<evidence type="ECO:0000256" key="2">
    <source>
        <dbReference type="ARBA" id="ARBA00022723"/>
    </source>
</evidence>
<dbReference type="PROSITE" id="PS00027">
    <property type="entry name" value="HOMEOBOX_1"/>
    <property type="match status" value="1"/>
</dbReference>
<dbReference type="PANTHER" id="PTHR24208">
    <property type="entry name" value="LIM/HOMEOBOX PROTEIN LHX"/>
    <property type="match status" value="1"/>
</dbReference>
<feature type="region of interest" description="Disordered" evidence="12">
    <location>
        <begin position="1"/>
        <end position="67"/>
    </location>
</feature>
<dbReference type="GO" id="GO:0000977">
    <property type="term" value="F:RNA polymerase II transcription regulatory region sequence-specific DNA binding"/>
    <property type="evidence" value="ECO:0007669"/>
    <property type="project" value="TreeGrafter"/>
</dbReference>
<dbReference type="GO" id="GO:0005634">
    <property type="term" value="C:nucleus"/>
    <property type="evidence" value="ECO:0007669"/>
    <property type="project" value="UniProtKB-SubCell"/>
</dbReference>
<keyword evidence="8 9" id="KW-0539">Nucleus</keyword>
<dbReference type="GO" id="GO:0000981">
    <property type="term" value="F:DNA-binding transcription factor activity, RNA polymerase II-specific"/>
    <property type="evidence" value="ECO:0007669"/>
    <property type="project" value="InterPro"/>
</dbReference>
<evidence type="ECO:0000313" key="16">
    <source>
        <dbReference type="Proteomes" id="UP000198287"/>
    </source>
</evidence>
<dbReference type="SUPFAM" id="SSF57716">
    <property type="entry name" value="Glucocorticoid receptor-like (DNA-binding domain)"/>
    <property type="match status" value="2"/>
</dbReference>
<feature type="domain" description="LIM zinc-binding" evidence="13">
    <location>
        <begin position="146"/>
        <end position="208"/>
    </location>
</feature>
<sequence length="443" mass="49271">MIVVKEEQGGDWTRLDPVVEGGGGGDFGRPPPAMNKDDDQDHHQQQDFHNNNNSSNHHNHNHGPNPVGSIHMSSSNSVCNNLCHGCGHRIFDRYYVLAVEKSWHCDCLKCQNCGVVLSNQLTCFSRDGRILCKDDYYRTYQQIPRRACARCRNGIGSQELIMRAKDLVYHLNCFVCVVCLHILNKGDHFGMRNSDLYCQKHYEMILDENSGSSPLPILPPNSPHHHHHHSHGPQHHSPIPSHLHHPATTFFNGAGSGQKGRPRKRKDNPMPSTPLGPVMDIGATTPPGMQHLSQNLEMLGNNDPNVHLTGPRLEGYDSSSSTNCAGGVGQRTKRMRTSFKHHQLRTMKSYFSINQNPDAKDLKQLAQKTGLSKRVLQVWFQNARAKWRRSQGHRPGSRLSGGASPTREDDLQMNPNSMTPGGLDILSTGGGSEDDGGFSSDVY</sequence>
<dbReference type="FunFam" id="1.10.10.60:FF:000027">
    <property type="entry name" value="LIM/homeobox protein Lhx9"/>
    <property type="match status" value="1"/>
</dbReference>
<dbReference type="FunFam" id="2.10.110.10:FF:000033">
    <property type="entry name" value="LIM/homeobox protein Lhx9 isoform X2"/>
    <property type="match status" value="1"/>
</dbReference>
<evidence type="ECO:0000256" key="7">
    <source>
        <dbReference type="ARBA" id="ARBA00023155"/>
    </source>
</evidence>
<comment type="subcellular location">
    <subcellularLocation>
        <location evidence="1 9 11">Nucleus</location>
    </subcellularLocation>
</comment>
<evidence type="ECO:0000256" key="1">
    <source>
        <dbReference type="ARBA" id="ARBA00004123"/>
    </source>
</evidence>
<keyword evidence="5 10" id="KW-0440">LIM domain</keyword>
<dbReference type="Pfam" id="PF00412">
    <property type="entry name" value="LIM"/>
    <property type="match status" value="2"/>
</dbReference>
<dbReference type="CDD" id="cd00086">
    <property type="entry name" value="homeodomain"/>
    <property type="match status" value="1"/>
</dbReference>
<evidence type="ECO:0000256" key="3">
    <source>
        <dbReference type="ARBA" id="ARBA00022737"/>
    </source>
</evidence>
<dbReference type="OMA" id="RCCKCLH"/>
<feature type="DNA-binding region" description="Homeobox" evidence="9">
    <location>
        <begin position="332"/>
        <end position="391"/>
    </location>
</feature>
<feature type="compositionally biased region" description="Low complexity" evidence="12">
    <location>
        <begin position="47"/>
        <end position="56"/>
    </location>
</feature>
<feature type="domain" description="Homeobox" evidence="14">
    <location>
        <begin position="330"/>
        <end position="390"/>
    </location>
</feature>
<reference evidence="15 16" key="1">
    <citation type="submission" date="2015-12" db="EMBL/GenBank/DDBJ databases">
        <title>The genome of Folsomia candida.</title>
        <authorList>
            <person name="Faddeeva A."/>
            <person name="Derks M.F."/>
            <person name="Anvar Y."/>
            <person name="Smit S."/>
            <person name="Van Straalen N."/>
            <person name="Roelofs D."/>
        </authorList>
    </citation>
    <scope>NUCLEOTIDE SEQUENCE [LARGE SCALE GENOMIC DNA]</scope>
    <source>
        <strain evidence="15 16">VU population</strain>
        <tissue evidence="15">Whole body</tissue>
    </source>
</reference>
<evidence type="ECO:0000256" key="8">
    <source>
        <dbReference type="ARBA" id="ARBA00023242"/>
    </source>
</evidence>
<dbReference type="PANTHER" id="PTHR24208:SF168">
    <property type="entry name" value="PROTEIN APTEROUS"/>
    <property type="match status" value="1"/>
</dbReference>
<evidence type="ECO:0000256" key="9">
    <source>
        <dbReference type="PROSITE-ProRule" id="PRU00108"/>
    </source>
</evidence>
<evidence type="ECO:0000256" key="12">
    <source>
        <dbReference type="SAM" id="MobiDB-lite"/>
    </source>
</evidence>
<proteinExistence type="predicted"/>
<dbReference type="SMART" id="SM00389">
    <property type="entry name" value="HOX"/>
    <property type="match status" value="1"/>
</dbReference>
<dbReference type="GO" id="GO:0046872">
    <property type="term" value="F:metal ion binding"/>
    <property type="evidence" value="ECO:0007669"/>
    <property type="project" value="UniProtKB-KW"/>
</dbReference>
<dbReference type="AlphaFoldDB" id="A0A226EGF1"/>
<evidence type="ECO:0000256" key="10">
    <source>
        <dbReference type="PROSITE-ProRule" id="PRU00125"/>
    </source>
</evidence>
<dbReference type="Proteomes" id="UP000198287">
    <property type="component" value="Unassembled WGS sequence"/>
</dbReference>
<feature type="compositionally biased region" description="Basic and acidic residues" evidence="12">
    <location>
        <begin position="35"/>
        <end position="46"/>
    </location>
</feature>
<feature type="region of interest" description="Disordered" evidence="12">
    <location>
        <begin position="213"/>
        <end position="281"/>
    </location>
</feature>
<dbReference type="InterPro" id="IPR001356">
    <property type="entry name" value="HD"/>
</dbReference>
<feature type="region of interest" description="Disordered" evidence="12">
    <location>
        <begin position="385"/>
        <end position="443"/>
    </location>
</feature>
<evidence type="ECO:0000256" key="6">
    <source>
        <dbReference type="ARBA" id="ARBA00023125"/>
    </source>
</evidence>
<dbReference type="InterPro" id="IPR009057">
    <property type="entry name" value="Homeodomain-like_sf"/>
</dbReference>
<name>A0A226EGF1_FOLCA</name>
<keyword evidence="4 10" id="KW-0862">Zinc</keyword>
<organism evidence="15 16">
    <name type="scientific">Folsomia candida</name>
    <name type="common">Springtail</name>
    <dbReference type="NCBI Taxonomy" id="158441"/>
    <lineage>
        <taxon>Eukaryota</taxon>
        <taxon>Metazoa</taxon>
        <taxon>Ecdysozoa</taxon>
        <taxon>Arthropoda</taxon>
        <taxon>Hexapoda</taxon>
        <taxon>Collembola</taxon>
        <taxon>Entomobryomorpha</taxon>
        <taxon>Isotomoidea</taxon>
        <taxon>Isotomidae</taxon>
        <taxon>Proisotominae</taxon>
        <taxon>Folsomia</taxon>
    </lineage>
</organism>
<keyword evidence="3" id="KW-0677">Repeat</keyword>
<evidence type="ECO:0000259" key="14">
    <source>
        <dbReference type="PROSITE" id="PS50071"/>
    </source>
</evidence>
<keyword evidence="7 9" id="KW-0371">Homeobox</keyword>
<dbReference type="GO" id="GO:0030182">
    <property type="term" value="P:neuron differentiation"/>
    <property type="evidence" value="ECO:0007669"/>
    <property type="project" value="TreeGrafter"/>
</dbReference>
<keyword evidence="16" id="KW-1185">Reference proteome</keyword>
<dbReference type="STRING" id="158441.A0A226EGF1"/>
<dbReference type="SMART" id="SM00132">
    <property type="entry name" value="LIM"/>
    <property type="match status" value="2"/>
</dbReference>
<evidence type="ECO:0000256" key="5">
    <source>
        <dbReference type="ARBA" id="ARBA00023038"/>
    </source>
</evidence>
<feature type="region of interest" description="Disordered" evidence="12">
    <location>
        <begin position="313"/>
        <end position="333"/>
    </location>
</feature>
<dbReference type="OrthoDB" id="9990008at2759"/>
<dbReference type="InterPro" id="IPR017970">
    <property type="entry name" value="Homeobox_CS"/>
</dbReference>
<evidence type="ECO:0000256" key="11">
    <source>
        <dbReference type="RuleBase" id="RU000682"/>
    </source>
</evidence>
<dbReference type="Pfam" id="PF00046">
    <property type="entry name" value="Homeodomain"/>
    <property type="match status" value="1"/>
</dbReference>
<dbReference type="Gene3D" id="2.10.110.10">
    <property type="entry name" value="Cysteine Rich Protein"/>
    <property type="match status" value="2"/>
</dbReference>
<protein>
    <submittedName>
        <fullName evidence="15">LIM/homeobox protein Lhx2</fullName>
    </submittedName>
</protein>
<dbReference type="Gene3D" id="1.10.10.60">
    <property type="entry name" value="Homeodomain-like"/>
    <property type="match status" value="1"/>
</dbReference>
<gene>
    <name evidence="15" type="ORF">Fcan01_07287</name>
</gene>
<dbReference type="EMBL" id="LNIX01000003">
    <property type="protein sequence ID" value="OXA56685.1"/>
    <property type="molecule type" value="Genomic_DNA"/>
</dbReference>
<comment type="caution">
    <text evidence="15">The sequence shown here is derived from an EMBL/GenBank/DDBJ whole genome shotgun (WGS) entry which is preliminary data.</text>
</comment>
<dbReference type="SUPFAM" id="SSF46689">
    <property type="entry name" value="Homeodomain-like"/>
    <property type="match status" value="1"/>
</dbReference>
<evidence type="ECO:0000259" key="13">
    <source>
        <dbReference type="PROSITE" id="PS50023"/>
    </source>
</evidence>
<dbReference type="InterPro" id="IPR001781">
    <property type="entry name" value="Znf_LIM"/>
</dbReference>
<evidence type="ECO:0000313" key="15">
    <source>
        <dbReference type="EMBL" id="OXA56685.1"/>
    </source>
</evidence>
<dbReference type="PROSITE" id="PS00478">
    <property type="entry name" value="LIM_DOMAIN_1"/>
    <property type="match status" value="1"/>
</dbReference>
<feature type="compositionally biased region" description="Basic residues" evidence="12">
    <location>
        <begin position="223"/>
        <end position="234"/>
    </location>
</feature>
<evidence type="ECO:0000256" key="4">
    <source>
        <dbReference type="ARBA" id="ARBA00022833"/>
    </source>
</evidence>
<dbReference type="PROSITE" id="PS50071">
    <property type="entry name" value="HOMEOBOX_2"/>
    <property type="match status" value="1"/>
</dbReference>
<keyword evidence="6 9" id="KW-0238">DNA-binding</keyword>
<dbReference type="InterPro" id="IPR050453">
    <property type="entry name" value="LIM_Homeobox_TF"/>
</dbReference>